<evidence type="ECO:0000259" key="1">
    <source>
        <dbReference type="PROSITE" id="PS50075"/>
    </source>
</evidence>
<proteinExistence type="predicted"/>
<dbReference type="Pfam" id="PF00550">
    <property type="entry name" value="PP-binding"/>
    <property type="match status" value="1"/>
</dbReference>
<evidence type="ECO:0000313" key="3">
    <source>
        <dbReference type="Proteomes" id="UP000711178"/>
    </source>
</evidence>
<dbReference type="Proteomes" id="UP000711178">
    <property type="component" value="Unassembled WGS sequence"/>
</dbReference>
<organism evidence="2 3">
    <name type="scientific">Chromobacterium subtsugae</name>
    <dbReference type="NCBI Taxonomy" id="251747"/>
    <lineage>
        <taxon>Bacteria</taxon>
        <taxon>Pseudomonadati</taxon>
        <taxon>Pseudomonadota</taxon>
        <taxon>Betaproteobacteria</taxon>
        <taxon>Neisseriales</taxon>
        <taxon>Chromobacteriaceae</taxon>
        <taxon>Chromobacterium</taxon>
    </lineage>
</organism>
<dbReference type="RefSeq" id="WP_047237357.1">
    <property type="nucleotide sequence ID" value="NZ_CP142381.1"/>
</dbReference>
<dbReference type="InterPro" id="IPR009081">
    <property type="entry name" value="PP-bd_ACP"/>
</dbReference>
<accession>A0ABS7FIA0</accession>
<sequence length="83" mass="9168">MDVSARKSLVSEYLCKLAGQQDLDESVNIFETGLVNSLAVIQLIAFLEKNFRIKVEIDDLDTANFSSIRAVCDFLEQKAAANA</sequence>
<dbReference type="EMBL" id="JAHDTB010000023">
    <property type="protein sequence ID" value="MBW8289805.1"/>
    <property type="molecule type" value="Genomic_DNA"/>
</dbReference>
<dbReference type="SUPFAM" id="SSF47336">
    <property type="entry name" value="ACP-like"/>
    <property type="match status" value="1"/>
</dbReference>
<evidence type="ECO:0000313" key="2">
    <source>
        <dbReference type="EMBL" id="MBW8289805.1"/>
    </source>
</evidence>
<gene>
    <name evidence="2" type="ORF">KIF53_19390</name>
</gene>
<name>A0ABS7FIA0_9NEIS</name>
<comment type="caution">
    <text evidence="2">The sequence shown here is derived from an EMBL/GenBank/DDBJ whole genome shotgun (WGS) entry which is preliminary data.</text>
</comment>
<dbReference type="Gene3D" id="1.10.1200.10">
    <property type="entry name" value="ACP-like"/>
    <property type="match status" value="1"/>
</dbReference>
<reference evidence="2 3" key="1">
    <citation type="submission" date="2021-05" db="EMBL/GenBank/DDBJ databases">
        <title>Draft Whole Genome Sequencing Of Biosensor Chromobacterium violaceum Strain CV026 Reveals A Regulatory RNA In Chromobacterium violaceum Phenotype Regulatory Network.</title>
        <authorList>
            <person name="Hong K.W."/>
            <person name="Chan K.G."/>
            <person name="Chang C.-Y."/>
        </authorList>
    </citation>
    <scope>NUCLEOTIDE SEQUENCE [LARGE SCALE GENOMIC DNA]</scope>
    <source>
        <strain evidence="2 3">ATCC 31532</strain>
    </source>
</reference>
<keyword evidence="3" id="KW-1185">Reference proteome</keyword>
<dbReference type="PROSITE" id="PS50075">
    <property type="entry name" value="CARRIER"/>
    <property type="match status" value="1"/>
</dbReference>
<protein>
    <submittedName>
        <fullName evidence="2">Acyl carrier protein</fullName>
    </submittedName>
</protein>
<dbReference type="GeneID" id="89685602"/>
<feature type="domain" description="Carrier" evidence="1">
    <location>
        <begin position="1"/>
        <end position="79"/>
    </location>
</feature>
<dbReference type="InterPro" id="IPR036736">
    <property type="entry name" value="ACP-like_sf"/>
</dbReference>